<name>A0ABR1T0V0_9PEZI</name>
<proteinExistence type="predicted"/>
<accession>A0ABR1T0V0</accession>
<dbReference type="EMBL" id="JAQQWK010000006">
    <property type="protein sequence ID" value="KAK8040212.1"/>
    <property type="molecule type" value="Genomic_DNA"/>
</dbReference>
<organism evidence="1 2">
    <name type="scientific">Apiospora rasikravindrae</name>
    <dbReference type="NCBI Taxonomy" id="990691"/>
    <lineage>
        <taxon>Eukaryota</taxon>
        <taxon>Fungi</taxon>
        <taxon>Dikarya</taxon>
        <taxon>Ascomycota</taxon>
        <taxon>Pezizomycotina</taxon>
        <taxon>Sordariomycetes</taxon>
        <taxon>Xylariomycetidae</taxon>
        <taxon>Amphisphaeriales</taxon>
        <taxon>Apiosporaceae</taxon>
        <taxon>Apiospora</taxon>
    </lineage>
</organism>
<dbReference type="Proteomes" id="UP001444661">
    <property type="component" value="Unassembled WGS sequence"/>
</dbReference>
<comment type="caution">
    <text evidence="1">The sequence shown here is derived from an EMBL/GenBank/DDBJ whole genome shotgun (WGS) entry which is preliminary data.</text>
</comment>
<protein>
    <submittedName>
        <fullName evidence="1">Uncharacterized protein</fullName>
    </submittedName>
</protein>
<reference evidence="1 2" key="1">
    <citation type="submission" date="2023-01" db="EMBL/GenBank/DDBJ databases">
        <title>Analysis of 21 Apiospora genomes using comparative genomics revels a genus with tremendous synthesis potential of carbohydrate active enzymes and secondary metabolites.</title>
        <authorList>
            <person name="Sorensen T."/>
        </authorList>
    </citation>
    <scope>NUCLEOTIDE SEQUENCE [LARGE SCALE GENOMIC DNA]</scope>
    <source>
        <strain evidence="1 2">CBS 33761</strain>
    </source>
</reference>
<evidence type="ECO:0000313" key="1">
    <source>
        <dbReference type="EMBL" id="KAK8040212.1"/>
    </source>
</evidence>
<evidence type="ECO:0000313" key="2">
    <source>
        <dbReference type="Proteomes" id="UP001444661"/>
    </source>
</evidence>
<sequence>MKEAFIVIRVDEYYGCYPLFATGLRPRYPASLSFKYKVPLAMCIRLTPDVDRTTFCFDSYANLSGYMQAAVAANGRSLVSLLGSRDDPGR</sequence>
<gene>
    <name evidence="1" type="ORF">PG993_008623</name>
</gene>
<keyword evidence="2" id="KW-1185">Reference proteome</keyword>